<proteinExistence type="predicted"/>
<accession>A0ABR2VIQ3</accession>
<dbReference type="PANTHER" id="PTHR31014">
    <property type="entry name" value="MITOCHONDRIAL TRANSLATION SYSTEM COMPONENT PET127-RELATED"/>
    <property type="match status" value="1"/>
</dbReference>
<feature type="compositionally biased region" description="Basic residues" evidence="1">
    <location>
        <begin position="85"/>
        <end position="97"/>
    </location>
</feature>
<feature type="region of interest" description="Disordered" evidence="1">
    <location>
        <begin position="869"/>
        <end position="911"/>
    </location>
</feature>
<feature type="region of interest" description="Disordered" evidence="1">
    <location>
        <begin position="949"/>
        <end position="1019"/>
    </location>
</feature>
<dbReference type="PANTHER" id="PTHR31014:SF0">
    <property type="entry name" value="MITOCHONDRIAL TRANSLATION SYSTEM COMPONENT PET127-RELATED"/>
    <property type="match status" value="1"/>
</dbReference>
<evidence type="ECO:0000313" key="2">
    <source>
        <dbReference type="EMBL" id="KAK9426493.1"/>
    </source>
</evidence>
<feature type="compositionally biased region" description="Basic residues" evidence="1">
    <location>
        <begin position="185"/>
        <end position="197"/>
    </location>
</feature>
<dbReference type="EMBL" id="JARVKF010000001">
    <property type="protein sequence ID" value="KAK9426493.1"/>
    <property type="molecule type" value="Genomic_DNA"/>
</dbReference>
<gene>
    <name evidence="2" type="ORF">SUNI508_00020</name>
</gene>
<reference evidence="2 3" key="1">
    <citation type="journal article" date="2024" name="J. Plant Pathol.">
        <title>Sequence and assembly of the genome of Seiridium unicorne, isolate CBS 538.82, causal agent of cypress canker disease.</title>
        <authorList>
            <person name="Scali E."/>
            <person name="Rocca G.D."/>
            <person name="Danti R."/>
            <person name="Garbelotto M."/>
            <person name="Barberini S."/>
            <person name="Baroncelli R."/>
            <person name="Emiliani G."/>
        </authorList>
    </citation>
    <scope>NUCLEOTIDE SEQUENCE [LARGE SCALE GENOMIC DNA]</scope>
    <source>
        <strain evidence="2 3">BM-138-508</strain>
    </source>
</reference>
<feature type="compositionally biased region" description="Basic and acidic residues" evidence="1">
    <location>
        <begin position="60"/>
        <end position="76"/>
    </location>
</feature>
<dbReference type="Pfam" id="PF08634">
    <property type="entry name" value="Pet127"/>
    <property type="match status" value="1"/>
</dbReference>
<feature type="compositionally biased region" description="Acidic residues" evidence="1">
    <location>
        <begin position="709"/>
        <end position="726"/>
    </location>
</feature>
<feature type="compositionally biased region" description="Polar residues" evidence="1">
    <location>
        <begin position="901"/>
        <end position="911"/>
    </location>
</feature>
<feature type="region of interest" description="Disordered" evidence="1">
    <location>
        <begin position="706"/>
        <end position="734"/>
    </location>
</feature>
<feature type="region of interest" description="Disordered" evidence="1">
    <location>
        <begin position="922"/>
        <end position="941"/>
    </location>
</feature>
<feature type="region of interest" description="Disordered" evidence="1">
    <location>
        <begin position="134"/>
        <end position="230"/>
    </location>
</feature>
<protein>
    <submittedName>
        <fullName evidence="2">Mitochondrial protein Pet127-domain-containing protein</fullName>
    </submittedName>
</protein>
<dbReference type="Proteomes" id="UP001408356">
    <property type="component" value="Unassembled WGS sequence"/>
</dbReference>
<comment type="caution">
    <text evidence="2">The sequence shown here is derived from an EMBL/GenBank/DDBJ whole genome shotgun (WGS) entry which is preliminary data.</text>
</comment>
<sequence>MLRLRSQAIRRLGTPYTCPACLPTTRAPATAGLYYTTAARQYVHTSATQTAKDANNAKTAVKDKSSSSVKPSRETPSKPPQSTSKPHHKSKKAKKTRKAETTAPPSANDSQHQLKVLQGAIAALKNVLGQQNIKVDDMKKSGDRRERRKKLQPEQPESATQKPPAPVAPEIQTDTAKPRREKYQPKKPPRIAKRALKTLKTELAEHARESESVGKSAGPKPKVPLKKSSSSKPVNAVVGAAFVKHFAKHGNSQAEFPKSETPVAGPGSQAIIGQALTDRPSSPYISKIDPEELQMVPIEKPQPPVPAVSYGLERVLFNPGVYHLQDPRSKVFNFDPYLANIMPINEFDFNALQQYVTSSKDVTLIDVARENGKKYTGSTSSMTSMLSHFHYLLSNWREINSGMTSKQFQVPSGQFTQILRSPAATFLHWKDGVYAIDADKEFDTASILSMLGKSMEKLLTLPTEEYEKYRRGNSHQISEEERNAAEAYHYTGLGDFMMRSQLDAHDPRIPGTGMFDLKTRAVVSIRMDAQGFEKGLGYELRHRHGNWESYEREYHDMIRAAFLKYSLQVRMGRMDGIFVAFHNTERIFGFQYIPLEEMDFSLHGTSDLTLGDKEFKLSLALLNKLINRATEKFPEKSLRLFIETRTSKKTPFMYAFVKPVEPGEIEAVQNANKASVEEFERTMLGLKNSMTSESALDAEDGLEEKANETEQELDLSETQEADELQEHEDSTASWDEIQVMVEDAMEDEELGVGAVRQAIEDALEESGLLEEQSPEEARGYVDALLSAVTGGSVQPPSPIADGVEDEGAVVNSEEEDTPSLEADGTVLKSDQEDGDHLLTEEPVNLTGEGGLDEAVQTTDQPQHLDASATLQTGSVRQDSPLADEQAEDESELEEDDTQEEVATNTSMSTLSNLILRMTRRIDEKGHVEKQRDADVSSKLQEFERVLSKIISESREDEPETSESSTVGRPVETAGDLDSARNGTTTPSTDGVTDTATSPLAAASETEAEPDAKPQDSDPILGMVLTVRNRVNDKYVERPENLTKSDRWEIEYNIEELPDERAHRLFVMCKKRRERALSSSRRDSAWNEMFDGALPKYSNEGRKFRKEEERLAKERPVHILGEQHPKSYDEVFGRRT</sequence>
<dbReference type="InterPro" id="IPR013943">
    <property type="entry name" value="Pet127"/>
</dbReference>
<feature type="region of interest" description="Disordered" evidence="1">
    <location>
        <begin position="789"/>
        <end position="851"/>
    </location>
</feature>
<feature type="compositionally biased region" description="Basic and acidic residues" evidence="1">
    <location>
        <begin position="199"/>
        <end position="212"/>
    </location>
</feature>
<feature type="compositionally biased region" description="Acidic residues" evidence="1">
    <location>
        <begin position="884"/>
        <end position="899"/>
    </location>
</feature>
<feature type="compositionally biased region" description="Basic and acidic residues" evidence="1">
    <location>
        <begin position="134"/>
        <end position="145"/>
    </location>
</feature>
<feature type="compositionally biased region" description="Acidic residues" evidence="1">
    <location>
        <begin position="802"/>
        <end position="818"/>
    </location>
</feature>
<feature type="compositionally biased region" description="Low complexity" evidence="1">
    <location>
        <begin position="982"/>
        <end position="996"/>
    </location>
</feature>
<name>A0ABR2VIQ3_9PEZI</name>
<feature type="region of interest" description="Disordered" evidence="1">
    <location>
        <begin position="49"/>
        <end position="112"/>
    </location>
</feature>
<keyword evidence="3" id="KW-1185">Reference proteome</keyword>
<evidence type="ECO:0000313" key="3">
    <source>
        <dbReference type="Proteomes" id="UP001408356"/>
    </source>
</evidence>
<evidence type="ECO:0000256" key="1">
    <source>
        <dbReference type="SAM" id="MobiDB-lite"/>
    </source>
</evidence>
<organism evidence="2 3">
    <name type="scientific">Seiridium unicorne</name>
    <dbReference type="NCBI Taxonomy" id="138068"/>
    <lineage>
        <taxon>Eukaryota</taxon>
        <taxon>Fungi</taxon>
        <taxon>Dikarya</taxon>
        <taxon>Ascomycota</taxon>
        <taxon>Pezizomycotina</taxon>
        <taxon>Sordariomycetes</taxon>
        <taxon>Xylariomycetidae</taxon>
        <taxon>Amphisphaeriales</taxon>
        <taxon>Sporocadaceae</taxon>
        <taxon>Seiridium</taxon>
    </lineage>
</organism>
<feature type="compositionally biased region" description="Basic and acidic residues" evidence="1">
    <location>
        <begin position="829"/>
        <end position="839"/>
    </location>
</feature>